<comment type="caution">
    <text evidence="1">The sequence shown here is derived from an EMBL/GenBank/DDBJ whole genome shotgun (WGS) entry which is preliminary data.</text>
</comment>
<dbReference type="Gene3D" id="1.25.40.10">
    <property type="entry name" value="Tetratricopeptide repeat domain"/>
    <property type="match status" value="1"/>
</dbReference>
<proteinExistence type="predicted"/>
<reference evidence="1" key="1">
    <citation type="journal article" date="2021" name="PeerJ">
        <title>Extensive microbial diversity within the chicken gut microbiome revealed by metagenomics and culture.</title>
        <authorList>
            <person name="Gilroy R."/>
            <person name="Ravi A."/>
            <person name="Getino M."/>
            <person name="Pursley I."/>
            <person name="Horton D.L."/>
            <person name="Alikhan N.F."/>
            <person name="Baker D."/>
            <person name="Gharbi K."/>
            <person name="Hall N."/>
            <person name="Watson M."/>
            <person name="Adriaenssens E.M."/>
            <person name="Foster-Nyarko E."/>
            <person name="Jarju S."/>
            <person name="Secka A."/>
            <person name="Antonio M."/>
            <person name="Oren A."/>
            <person name="Chaudhuri R.R."/>
            <person name="La Ragione R."/>
            <person name="Hildebrand F."/>
            <person name="Pallen M.J."/>
        </authorList>
    </citation>
    <scope>NUCLEOTIDE SEQUENCE</scope>
    <source>
        <strain evidence="1">MalCec1-1739</strain>
    </source>
</reference>
<dbReference type="Proteomes" id="UP000787625">
    <property type="component" value="Unassembled WGS sequence"/>
</dbReference>
<dbReference type="InterPro" id="IPR011990">
    <property type="entry name" value="TPR-like_helical_dom_sf"/>
</dbReference>
<sequence length="720" mass="80545">MEYKKIKDFILSRCLGGALAALRDECGGRFAGDVAALDVTYQYMKDYMLDGCDDPMRGRLFDDLLAKAYSLLNKAYIADNATSSARLYFQKLRTYRALPSVTLTSVARGLTAFAEELPVQRLVGNQHTIDGLCAKHDGDRRDLFCLLWLGGEWSDADRREAEECINAPSMPAADRLLAVSALHLALMQAFDPRRMLTVIGLCSDNDPAVRARACVTVVLVTREHQRLLRLYPDVTAAIDLLTDDAARRAEMQTAVMQLLKTMETTKIDHRFNKEIIPELFKKQSQLKDRFGTEFIDLESFNEMKPEWRDEIEKSGIADRLKEITELQQEGYDIYLGAFSHMKSFTFFGEVSNWFLPFDTDSMAVRRALPGTTGSGKTVMDMILRSGSLCDSDKYSFCLMMGGVPEGQRAMLSAQMDTGDETEAAVTDDERFARTANAYAQDLYRFYKLHPQRTQFTDAMAEISTVLDIPLLSRVTGAPGALIATAETMFKRGRYELALGYYDRYFAATRADDGGLLQKAAYCAQRSGRFDEAIRLYTQADAITPNNKWILSHIASCLAIEGQTGRALEYYRLIELLDPSDDSATLQVCKCLIQLGEFEKALEKLYKMEYLTPGNPAVMRMIGWCQLETGDRSAALDYYTRLFAATGHPSADDHANFAHALWINGRGREALEHYTAAANARGTDWLAKTLGDDARILGRAGIGPTERDIMADMVRGATDKD</sequence>
<dbReference type="PANTHER" id="PTHR12558">
    <property type="entry name" value="CELL DIVISION CYCLE 16,23,27"/>
    <property type="match status" value="1"/>
</dbReference>
<gene>
    <name evidence="1" type="ORF">IAA93_00985</name>
</gene>
<dbReference type="EMBL" id="DWUP01000017">
    <property type="protein sequence ID" value="HJD52292.1"/>
    <property type="molecule type" value="Genomic_DNA"/>
</dbReference>
<dbReference type="SUPFAM" id="SSF48452">
    <property type="entry name" value="TPR-like"/>
    <property type="match status" value="1"/>
</dbReference>
<dbReference type="AlphaFoldDB" id="A0A9D2UH03"/>
<organism evidence="1 2">
    <name type="scientific">Candidatus Avibacteroides avistercoris</name>
    <dbReference type="NCBI Taxonomy" id="2840690"/>
    <lineage>
        <taxon>Bacteria</taxon>
        <taxon>Pseudomonadati</taxon>
        <taxon>Bacteroidota</taxon>
        <taxon>Bacteroidia</taxon>
        <taxon>Bacteroidales</taxon>
        <taxon>Bacteroidaceae</taxon>
        <taxon>Bacteroidaceae incertae sedis</taxon>
        <taxon>Candidatus Avibacteroides</taxon>
    </lineage>
</organism>
<reference evidence="1" key="2">
    <citation type="submission" date="2021-04" db="EMBL/GenBank/DDBJ databases">
        <authorList>
            <person name="Gilroy R."/>
        </authorList>
    </citation>
    <scope>NUCLEOTIDE SEQUENCE</scope>
    <source>
        <strain evidence="1">MalCec1-1739</strain>
    </source>
</reference>
<protein>
    <submittedName>
        <fullName evidence="1">Tetratricopeptide repeat protein</fullName>
    </submittedName>
</protein>
<accession>A0A9D2UH03</accession>
<name>A0A9D2UH03_9BACT</name>
<evidence type="ECO:0000313" key="2">
    <source>
        <dbReference type="Proteomes" id="UP000787625"/>
    </source>
</evidence>
<dbReference type="SMART" id="SM00028">
    <property type="entry name" value="TPR"/>
    <property type="match status" value="4"/>
</dbReference>
<dbReference type="PANTHER" id="PTHR12558:SF13">
    <property type="entry name" value="CELL DIVISION CYCLE PROTEIN 27 HOMOLOG"/>
    <property type="match status" value="1"/>
</dbReference>
<dbReference type="InterPro" id="IPR019734">
    <property type="entry name" value="TPR_rpt"/>
</dbReference>
<evidence type="ECO:0000313" key="1">
    <source>
        <dbReference type="EMBL" id="HJD52292.1"/>
    </source>
</evidence>